<dbReference type="PROSITE" id="PS51257">
    <property type="entry name" value="PROKAR_LIPOPROTEIN"/>
    <property type="match status" value="1"/>
</dbReference>
<proteinExistence type="predicted"/>
<keyword evidence="5" id="KW-1185">Reference proteome</keyword>
<dbReference type="RefSeq" id="WP_143244220.1">
    <property type="nucleotide sequence ID" value="NZ_MSSV01000014.1"/>
</dbReference>
<accession>A0A2W7RUN1</accession>
<reference evidence="3 5" key="2">
    <citation type="submission" date="2019-08" db="EMBL/GenBank/DDBJ databases">
        <title>Genome of Algoriphagus ratkowskyi IC026.</title>
        <authorList>
            <person name="Bowman J.P."/>
        </authorList>
    </citation>
    <scope>NUCLEOTIDE SEQUENCE [LARGE SCALE GENOMIC DNA]</scope>
    <source>
        <strain evidence="3 5">IC026</strain>
    </source>
</reference>
<feature type="signal peptide" evidence="1">
    <location>
        <begin position="1"/>
        <end position="22"/>
    </location>
</feature>
<evidence type="ECO:0000313" key="5">
    <source>
        <dbReference type="Proteomes" id="UP000321927"/>
    </source>
</evidence>
<dbReference type="AlphaFoldDB" id="A0A2W7RUN1"/>
<organism evidence="2 4">
    <name type="scientific">Algoriphagus ratkowskyi</name>
    <dbReference type="NCBI Taxonomy" id="57028"/>
    <lineage>
        <taxon>Bacteria</taxon>
        <taxon>Pseudomonadati</taxon>
        <taxon>Bacteroidota</taxon>
        <taxon>Cytophagia</taxon>
        <taxon>Cytophagales</taxon>
        <taxon>Cyclobacteriaceae</taxon>
        <taxon>Algoriphagus</taxon>
    </lineage>
</organism>
<dbReference type="EMBL" id="VORV01000009">
    <property type="protein sequence ID" value="TXD76918.1"/>
    <property type="molecule type" value="Genomic_DNA"/>
</dbReference>
<evidence type="ECO:0000313" key="4">
    <source>
        <dbReference type="Proteomes" id="UP000249115"/>
    </source>
</evidence>
<dbReference type="Proteomes" id="UP000321927">
    <property type="component" value="Unassembled WGS sequence"/>
</dbReference>
<dbReference type="OrthoDB" id="1114031at2"/>
<name>A0A2W7RUN1_9BACT</name>
<dbReference type="EMBL" id="QKZU01000010">
    <property type="protein sequence ID" value="PZX54605.1"/>
    <property type="molecule type" value="Genomic_DNA"/>
</dbReference>
<keyword evidence="1" id="KW-0732">Signal</keyword>
<evidence type="ECO:0000313" key="2">
    <source>
        <dbReference type="EMBL" id="PZX54605.1"/>
    </source>
</evidence>
<comment type="caution">
    <text evidence="2">The sequence shown here is derived from an EMBL/GenBank/DDBJ whole genome shotgun (WGS) entry which is preliminary data.</text>
</comment>
<protein>
    <submittedName>
        <fullName evidence="2">Uncharacterized protein</fullName>
    </submittedName>
</protein>
<evidence type="ECO:0000313" key="3">
    <source>
        <dbReference type="EMBL" id="TXD76918.1"/>
    </source>
</evidence>
<feature type="chain" id="PRO_5015922062" evidence="1">
    <location>
        <begin position="23"/>
        <end position="277"/>
    </location>
</feature>
<dbReference type="Proteomes" id="UP000249115">
    <property type="component" value="Unassembled WGS sequence"/>
</dbReference>
<evidence type="ECO:0000256" key="1">
    <source>
        <dbReference type="SAM" id="SignalP"/>
    </source>
</evidence>
<reference evidence="2 4" key="1">
    <citation type="submission" date="2018-06" db="EMBL/GenBank/DDBJ databases">
        <title>Genomic Encyclopedia of Archaeal and Bacterial Type Strains, Phase II (KMG-II): from individual species to whole genera.</title>
        <authorList>
            <person name="Goeker M."/>
        </authorList>
    </citation>
    <scope>NUCLEOTIDE SEQUENCE [LARGE SCALE GENOMIC DNA]</scope>
    <source>
        <strain evidence="2 4">DSM 22686</strain>
    </source>
</reference>
<gene>
    <name evidence="3" type="ORF">ESW18_14000</name>
    <name evidence="2" type="ORF">LV84_02758</name>
</gene>
<sequence length="277" mass="29559">MKNTINPSLLLLLLISAMILTSCDKFNDTPSVQPDLSVVNDQALVNRVFEDLDNITLTVLGSSGLGARTNANIPASSLCDGAKVTLDETKKTITMDFGTSCINTNGTVRKGIVLLTYTGKIGFPGAKVTTTFQGYEVDGLKVEGTRTLLNKGVNIETNTINLEVIIQNGKVTWPDNTFMTLTSNQERSIKLNAQGYEASIKGTVSGMSREIMAYTGATTDPLVYTKSCIDSGVTTPNSGILLIKYNGMDLSINYGSGACDKKATIIYPGGSKEVTLD</sequence>